<dbReference type="InterPro" id="IPR029044">
    <property type="entry name" value="Nucleotide-diphossugar_trans"/>
</dbReference>
<dbReference type="PANTHER" id="PTHR47183:SF1">
    <property type="entry name" value="GLUCOSE-1-PHOSPHATE CYTIDYLYLTRANSFERASE"/>
    <property type="match status" value="1"/>
</dbReference>
<reference evidence="2" key="1">
    <citation type="submission" date="2022-10" db="EMBL/GenBank/DDBJ databases">
        <title>Two novel species of Flavobacterium.</title>
        <authorList>
            <person name="Liu Q."/>
            <person name="Xin Y.-H."/>
        </authorList>
    </citation>
    <scope>NUCLEOTIDE SEQUENCE</scope>
    <source>
        <strain evidence="2">LS1R47</strain>
    </source>
</reference>
<dbReference type="GO" id="GO:0047343">
    <property type="term" value="F:glucose-1-phosphate cytidylyltransferase activity"/>
    <property type="evidence" value="ECO:0007669"/>
    <property type="project" value="UniProtKB-EC"/>
</dbReference>
<name>A0A9X3C095_9FLAO</name>
<dbReference type="Proteomes" id="UP001151133">
    <property type="component" value="Unassembled WGS sequence"/>
</dbReference>
<keyword evidence="2" id="KW-0548">Nucleotidyltransferase</keyword>
<dbReference type="AlphaFoldDB" id="A0A9X3C095"/>
<dbReference type="Gene3D" id="3.90.550.10">
    <property type="entry name" value="Spore Coat Polysaccharide Biosynthesis Protein SpsA, Chain A"/>
    <property type="match status" value="1"/>
</dbReference>
<comment type="caution">
    <text evidence="2">The sequence shown here is derived from an EMBL/GenBank/DDBJ whole genome shotgun (WGS) entry which is preliminary data.</text>
</comment>
<dbReference type="NCBIfam" id="TIGR02623">
    <property type="entry name" value="G1P_cyt_trans"/>
    <property type="match status" value="1"/>
</dbReference>
<feature type="domain" description="Nucleotidyl transferase" evidence="1">
    <location>
        <begin position="2"/>
        <end position="230"/>
    </location>
</feature>
<evidence type="ECO:0000313" key="3">
    <source>
        <dbReference type="Proteomes" id="UP001151133"/>
    </source>
</evidence>
<dbReference type="RefSeq" id="WP_264285651.1">
    <property type="nucleotide sequence ID" value="NZ_JAOZEV010000002.1"/>
</dbReference>
<dbReference type="GO" id="GO:0009243">
    <property type="term" value="P:O antigen biosynthetic process"/>
    <property type="evidence" value="ECO:0007669"/>
    <property type="project" value="InterPro"/>
</dbReference>
<keyword evidence="2" id="KW-0808">Transferase</keyword>
<dbReference type="PANTHER" id="PTHR47183">
    <property type="entry name" value="GLUCOSE-1-PHOSPHATE CYTIDYLYLTRANSFERASE-RELATED"/>
    <property type="match status" value="1"/>
</dbReference>
<organism evidence="2 3">
    <name type="scientific">Flavobacterium frigoritolerans</name>
    <dbReference type="NCBI Taxonomy" id="2987686"/>
    <lineage>
        <taxon>Bacteria</taxon>
        <taxon>Pseudomonadati</taxon>
        <taxon>Bacteroidota</taxon>
        <taxon>Flavobacteriia</taxon>
        <taxon>Flavobacteriales</taxon>
        <taxon>Flavobacteriaceae</taxon>
        <taxon>Flavobacterium</taxon>
    </lineage>
</organism>
<dbReference type="CDD" id="cd02524">
    <property type="entry name" value="G1P_cytidylyltransferase"/>
    <property type="match status" value="1"/>
</dbReference>
<dbReference type="InterPro" id="IPR005835">
    <property type="entry name" value="NTP_transferase_dom"/>
</dbReference>
<keyword evidence="3" id="KW-1185">Reference proteome</keyword>
<dbReference type="SUPFAM" id="SSF53448">
    <property type="entry name" value="Nucleotide-diphospho-sugar transferases"/>
    <property type="match status" value="1"/>
</dbReference>
<dbReference type="InterPro" id="IPR046981">
    <property type="entry name" value="G1P_cyt_trans"/>
</dbReference>
<dbReference type="Pfam" id="PF00483">
    <property type="entry name" value="NTP_transferase"/>
    <property type="match status" value="1"/>
</dbReference>
<dbReference type="EC" id="2.7.7.33" evidence="2"/>
<evidence type="ECO:0000259" key="1">
    <source>
        <dbReference type="Pfam" id="PF00483"/>
    </source>
</evidence>
<protein>
    <submittedName>
        <fullName evidence="2">Glucose-1-phosphate cytidylyltransferase</fullName>
        <ecNumber evidence="2">2.7.7.33</ecNumber>
    </submittedName>
</protein>
<evidence type="ECO:0000313" key="2">
    <source>
        <dbReference type="EMBL" id="MCV9931285.1"/>
    </source>
</evidence>
<gene>
    <name evidence="2" type="primary">rfbF</name>
    <name evidence="2" type="ORF">OIU80_03245</name>
</gene>
<proteinExistence type="predicted"/>
<sequence length="256" mass="28803">MKVVILAGGLGTRLSEETVLRPKPMVEIGGMPILWHIMKIYSSYGYNDFIICLGYKGYIVKEYFANYFLHKSDVTIDLKNNSIKVHESEAEPWTITLVDTGINSMTGGRIKRIQKHIGNEPFLLTYGDGVSDVNISDLVSAHKTGNKLCTVTSVQPSGRFGALNLTNDNRVNSFLEKPKGDGAWINGGFFVCQPEVFNYIAGDETVFEKEPMERLAADGEMMAHLHEGFWKPMDTLRDKTELELSWDSNTAPWKNW</sequence>
<dbReference type="EMBL" id="JAOZEV010000002">
    <property type="protein sequence ID" value="MCV9931285.1"/>
    <property type="molecule type" value="Genomic_DNA"/>
</dbReference>
<dbReference type="InterPro" id="IPR013446">
    <property type="entry name" value="G1P_cyt_trans-like"/>
</dbReference>
<accession>A0A9X3C095</accession>